<dbReference type="Proteomes" id="UP000485569">
    <property type="component" value="Unassembled WGS sequence"/>
</dbReference>
<dbReference type="PANTHER" id="PTHR36842">
    <property type="entry name" value="PROTEIN TOLB HOMOLOG"/>
    <property type="match status" value="1"/>
</dbReference>
<dbReference type="SUPFAM" id="SSF82171">
    <property type="entry name" value="DPP6 N-terminal domain-like"/>
    <property type="match status" value="1"/>
</dbReference>
<dbReference type="AlphaFoldDB" id="A0A1V5T4P1"/>
<protein>
    <submittedName>
        <fullName evidence="2">Translocation protein TolB</fullName>
    </submittedName>
</protein>
<dbReference type="InterPro" id="IPR011659">
    <property type="entry name" value="WD40"/>
</dbReference>
<evidence type="ECO:0000313" key="2">
    <source>
        <dbReference type="EMBL" id="OQA61717.1"/>
    </source>
</evidence>
<evidence type="ECO:0000256" key="1">
    <source>
        <dbReference type="ARBA" id="ARBA00009820"/>
    </source>
</evidence>
<reference evidence="2" key="1">
    <citation type="submission" date="2017-02" db="EMBL/GenBank/DDBJ databases">
        <title>Delving into the versatile metabolic prowess of the omnipresent phylum Bacteroidetes.</title>
        <authorList>
            <person name="Nobu M.K."/>
            <person name="Mei R."/>
            <person name="Narihiro T."/>
            <person name="Kuroda K."/>
            <person name="Liu W.-T."/>
        </authorList>
    </citation>
    <scope>NUCLEOTIDE SEQUENCE</scope>
    <source>
        <strain evidence="2">ADurb.Bin276</strain>
    </source>
</reference>
<gene>
    <name evidence="2" type="ORF">BWY41_00034</name>
</gene>
<dbReference type="EMBL" id="MWBQ01000010">
    <property type="protein sequence ID" value="OQA61717.1"/>
    <property type="molecule type" value="Genomic_DNA"/>
</dbReference>
<dbReference type="PANTHER" id="PTHR36842:SF1">
    <property type="entry name" value="PROTEIN TOLB"/>
    <property type="match status" value="1"/>
</dbReference>
<name>A0A1V5T4P1_9BACT</name>
<organism evidence="2">
    <name type="scientific">Candidatus Atribacter allofermentans</name>
    <dbReference type="NCBI Taxonomy" id="1852833"/>
    <lineage>
        <taxon>Bacteria</taxon>
        <taxon>Pseudomonadati</taxon>
        <taxon>Atribacterota</taxon>
        <taxon>Atribacteria</taxon>
        <taxon>Atribacterales</taxon>
        <taxon>Atribacteraceae</taxon>
        <taxon>Atribacter</taxon>
    </lineage>
</organism>
<comment type="caution">
    <text evidence="2">The sequence shown here is derived from an EMBL/GenBank/DDBJ whole genome shotgun (WGS) entry which is preliminary data.</text>
</comment>
<comment type="similarity">
    <text evidence="1">Belongs to the TolB family.</text>
</comment>
<dbReference type="InterPro" id="IPR011042">
    <property type="entry name" value="6-blade_b-propeller_TolB-like"/>
</dbReference>
<sequence>MFKTSLFLFCVILTSIFFCLPAYCFEGALLPPVQEELTSYNDEILQFTLRHPPSWKPVSQDHQNRHFLVFFSPIKGNDDHLQDNLSCSVENLDQPVTNDAYLKKSLDAFQNQITQLTIGNAFEVSIANQKALSVPFTGIYQNNQLAWVLTVLIKENQAYSFLLTSEPQKIENYWKQVSQMISSIRFQEKTSIPIFLAPSTPPEQPKKSLQIPTFSELQEKLSIPKTSVTPPKGKIVFASEKRGGDFAICVMNPDGNDIAPLTGNHHTLAWQPSWSPDGNKIVFTSFIDFHFEIFLMNADGSGEIMITGDTEEKSYPSWSPDGTRIIFSSKPGVSSSSSFDLFGSTHDPQDSEIYIINADGSNRINISNDSSNDVEPSWSPDGTKIAFSSNRDGNYEIYLMNADGADPVRLTENFTDDHRPMWSPDGTKIAFSSNRDGNYEIYLMNADGAQVVNLTKNGFTDSEPSWSPDGNYILFVSNRDRNDEIYRMKADGTEVVRLTKNPKDDWNPCWQPKGN</sequence>
<accession>A0A1V5T4P1</accession>
<dbReference type="Gene3D" id="3.40.1000.10">
    <property type="entry name" value="Mog1/PsbP, alpha/beta/alpha sandwich"/>
    <property type="match status" value="1"/>
</dbReference>
<proteinExistence type="inferred from homology"/>
<dbReference type="Pfam" id="PF07676">
    <property type="entry name" value="PD40"/>
    <property type="match status" value="5"/>
</dbReference>
<dbReference type="Gene3D" id="2.120.10.30">
    <property type="entry name" value="TolB, C-terminal domain"/>
    <property type="match status" value="2"/>
</dbReference>